<dbReference type="InterPro" id="IPR036458">
    <property type="entry name" value="Na:dicarbo_symporter_sf"/>
</dbReference>
<dbReference type="PANTHER" id="PTHR11958:SF63">
    <property type="entry name" value="AMINO ACID TRANSPORTER"/>
    <property type="match status" value="1"/>
</dbReference>
<keyword evidence="9" id="KW-1185">Reference proteome</keyword>
<dbReference type="InterPro" id="IPR001991">
    <property type="entry name" value="Na-dicarboxylate_symporter"/>
</dbReference>
<proteinExistence type="inferred from homology"/>
<keyword evidence="6 7" id="KW-0472">Membrane</keyword>
<dbReference type="Proteomes" id="UP000801492">
    <property type="component" value="Unassembled WGS sequence"/>
</dbReference>
<dbReference type="EMBL" id="VTPC01000810">
    <property type="protein sequence ID" value="KAF2904249.1"/>
    <property type="molecule type" value="Genomic_DNA"/>
</dbReference>
<comment type="subcellular location">
    <subcellularLocation>
        <location evidence="1 7">Membrane</location>
        <topology evidence="1 7">Multi-pass membrane protein</topology>
    </subcellularLocation>
</comment>
<dbReference type="AlphaFoldDB" id="A0A8K0DHH9"/>
<accession>A0A8K0DHH9</accession>
<evidence type="ECO:0000256" key="3">
    <source>
        <dbReference type="ARBA" id="ARBA00022448"/>
    </source>
</evidence>
<dbReference type="Gene3D" id="1.10.3860.10">
    <property type="entry name" value="Sodium:dicarboxylate symporter"/>
    <property type="match status" value="1"/>
</dbReference>
<dbReference type="GO" id="GO:0005313">
    <property type="term" value="F:L-glutamate transmembrane transporter activity"/>
    <property type="evidence" value="ECO:0007669"/>
    <property type="project" value="TreeGrafter"/>
</dbReference>
<evidence type="ECO:0000256" key="4">
    <source>
        <dbReference type="ARBA" id="ARBA00022692"/>
    </source>
</evidence>
<keyword evidence="4 7" id="KW-0812">Transmembrane</keyword>
<protein>
    <recommendedName>
        <fullName evidence="7">Amino acid transporter</fullName>
    </recommendedName>
</protein>
<dbReference type="PRINTS" id="PR00173">
    <property type="entry name" value="EDTRNSPORT"/>
</dbReference>
<evidence type="ECO:0000256" key="1">
    <source>
        <dbReference type="ARBA" id="ARBA00004141"/>
    </source>
</evidence>
<reference evidence="8" key="1">
    <citation type="submission" date="2019-08" db="EMBL/GenBank/DDBJ databases">
        <title>The genome of the North American firefly Photinus pyralis.</title>
        <authorList>
            <consortium name="Photinus pyralis genome working group"/>
            <person name="Fallon T.R."/>
            <person name="Sander Lower S.E."/>
            <person name="Weng J.-K."/>
        </authorList>
    </citation>
    <scope>NUCLEOTIDE SEQUENCE</scope>
    <source>
        <strain evidence="8">TRF0915ILg1</strain>
        <tissue evidence="8">Whole body</tissue>
    </source>
</reference>
<feature type="transmembrane region" description="Helical" evidence="7">
    <location>
        <begin position="29"/>
        <end position="49"/>
    </location>
</feature>
<evidence type="ECO:0000256" key="7">
    <source>
        <dbReference type="RuleBase" id="RU361216"/>
    </source>
</evidence>
<dbReference type="OrthoDB" id="5877963at2759"/>
<name>A0A8K0DHH9_IGNLU</name>
<organism evidence="8 9">
    <name type="scientific">Ignelater luminosus</name>
    <name type="common">Cucubano</name>
    <name type="synonym">Pyrophorus luminosus</name>
    <dbReference type="NCBI Taxonomy" id="2038154"/>
    <lineage>
        <taxon>Eukaryota</taxon>
        <taxon>Metazoa</taxon>
        <taxon>Ecdysozoa</taxon>
        <taxon>Arthropoda</taxon>
        <taxon>Hexapoda</taxon>
        <taxon>Insecta</taxon>
        <taxon>Pterygota</taxon>
        <taxon>Neoptera</taxon>
        <taxon>Endopterygota</taxon>
        <taxon>Coleoptera</taxon>
        <taxon>Polyphaga</taxon>
        <taxon>Elateriformia</taxon>
        <taxon>Elateroidea</taxon>
        <taxon>Elateridae</taxon>
        <taxon>Agrypninae</taxon>
        <taxon>Pyrophorini</taxon>
        <taxon>Ignelater</taxon>
    </lineage>
</organism>
<evidence type="ECO:0000313" key="9">
    <source>
        <dbReference type="Proteomes" id="UP000801492"/>
    </source>
</evidence>
<dbReference type="GO" id="GO:0015501">
    <property type="term" value="F:glutamate:sodium symporter activity"/>
    <property type="evidence" value="ECO:0007669"/>
    <property type="project" value="TreeGrafter"/>
</dbReference>
<dbReference type="Pfam" id="PF00375">
    <property type="entry name" value="SDF"/>
    <property type="match status" value="1"/>
</dbReference>
<sequence>MDNKEHLETFTIQEKSTKNKLTSCLCTNLLTILTVSGVILGGVLGFILRGVREEKWTEREVMYINFLGDLFLRMLKSLILPLIVSSLVSAVSHLDLSLSGKVAGRAVVYYMTTTVCAVILGIILVITIQPGKMGDNSSHDNQNHVVTMRNVTTVDTLLDLVRNLFPPNLIEACIRQVSVYFFLLFPIFS</sequence>
<feature type="transmembrane region" description="Helical" evidence="7">
    <location>
        <begin position="70"/>
        <end position="94"/>
    </location>
</feature>
<dbReference type="GO" id="GO:0015175">
    <property type="term" value="F:neutral L-amino acid transmembrane transporter activity"/>
    <property type="evidence" value="ECO:0007669"/>
    <property type="project" value="TreeGrafter"/>
</dbReference>
<comment type="similarity">
    <text evidence="2 7">Belongs to the dicarboxylate/amino acid:cation symporter (DAACS) (TC 2.A.23) family.</text>
</comment>
<dbReference type="SUPFAM" id="SSF118215">
    <property type="entry name" value="Proton glutamate symport protein"/>
    <property type="match status" value="1"/>
</dbReference>
<gene>
    <name evidence="8" type="ORF">ILUMI_01930</name>
</gene>
<keyword evidence="7" id="KW-0769">Symport</keyword>
<dbReference type="GO" id="GO:0005886">
    <property type="term" value="C:plasma membrane"/>
    <property type="evidence" value="ECO:0007669"/>
    <property type="project" value="TreeGrafter"/>
</dbReference>
<evidence type="ECO:0000256" key="6">
    <source>
        <dbReference type="ARBA" id="ARBA00023136"/>
    </source>
</evidence>
<comment type="caution">
    <text evidence="7">Lacks conserved residue(s) required for the propagation of feature annotation.</text>
</comment>
<evidence type="ECO:0000256" key="5">
    <source>
        <dbReference type="ARBA" id="ARBA00022989"/>
    </source>
</evidence>
<evidence type="ECO:0000313" key="8">
    <source>
        <dbReference type="EMBL" id="KAF2904249.1"/>
    </source>
</evidence>
<dbReference type="InterPro" id="IPR050746">
    <property type="entry name" value="DAACS"/>
</dbReference>
<keyword evidence="3 7" id="KW-0813">Transport</keyword>
<comment type="caution">
    <text evidence="8">The sequence shown here is derived from an EMBL/GenBank/DDBJ whole genome shotgun (WGS) entry which is preliminary data.</text>
</comment>
<dbReference type="PANTHER" id="PTHR11958">
    <property type="entry name" value="SODIUM/DICARBOXYLATE SYMPORTER-RELATED"/>
    <property type="match status" value="1"/>
</dbReference>
<keyword evidence="5 7" id="KW-1133">Transmembrane helix</keyword>
<feature type="transmembrane region" description="Helical" evidence="7">
    <location>
        <begin position="106"/>
        <end position="128"/>
    </location>
</feature>
<evidence type="ECO:0000256" key="2">
    <source>
        <dbReference type="ARBA" id="ARBA00006148"/>
    </source>
</evidence>